<protein>
    <recommendedName>
        <fullName evidence="3">phosphomevalonate kinase</fullName>
        <ecNumber evidence="3">2.7.4.2</ecNumber>
    </recommendedName>
</protein>
<evidence type="ECO:0000256" key="8">
    <source>
        <dbReference type="ARBA" id="ARBA00022840"/>
    </source>
</evidence>
<organism evidence="14 15">
    <name type="scientific">Zancudomyces culisetae</name>
    <name type="common">Gut fungus</name>
    <name type="synonym">Smittium culisetae</name>
    <dbReference type="NCBI Taxonomy" id="1213189"/>
    <lineage>
        <taxon>Eukaryota</taxon>
        <taxon>Fungi</taxon>
        <taxon>Fungi incertae sedis</taxon>
        <taxon>Zoopagomycota</taxon>
        <taxon>Kickxellomycotina</taxon>
        <taxon>Harpellomycetes</taxon>
        <taxon>Harpellales</taxon>
        <taxon>Legeriomycetaceae</taxon>
        <taxon>Zancudomyces</taxon>
    </lineage>
</organism>
<dbReference type="GO" id="GO:0006694">
    <property type="term" value="P:steroid biosynthetic process"/>
    <property type="evidence" value="ECO:0007669"/>
    <property type="project" value="UniProtKB-KW"/>
</dbReference>
<dbReference type="GO" id="GO:0005777">
    <property type="term" value="C:peroxisome"/>
    <property type="evidence" value="ECO:0007669"/>
    <property type="project" value="TreeGrafter"/>
</dbReference>
<evidence type="ECO:0000256" key="1">
    <source>
        <dbReference type="ARBA" id="ARBA00005017"/>
    </source>
</evidence>
<dbReference type="GO" id="GO:0019287">
    <property type="term" value="P:isopentenyl diphosphate biosynthetic process, mevalonate pathway"/>
    <property type="evidence" value="ECO:0007669"/>
    <property type="project" value="TreeGrafter"/>
</dbReference>
<keyword evidence="11" id="KW-0753">Steroid metabolism</keyword>
<gene>
    <name evidence="14" type="ORF">AX774_g5438</name>
</gene>
<dbReference type="InterPro" id="IPR035102">
    <property type="entry name" value="Phosphomevalonate_kinase"/>
</dbReference>
<evidence type="ECO:0000313" key="15">
    <source>
        <dbReference type="Proteomes" id="UP000188320"/>
    </source>
</evidence>
<accession>A0A1R1PJK5</accession>
<keyword evidence="7 14" id="KW-0418">Kinase</keyword>
<comment type="pathway">
    <text evidence="1">Isoprenoid biosynthesis; isopentenyl diphosphate biosynthesis via mevalonate pathway; isopentenyl diphosphate from (R)-mevalonate: step 2/3.</text>
</comment>
<dbReference type="InterPro" id="IPR020568">
    <property type="entry name" value="Ribosomal_Su5_D2-typ_SF"/>
</dbReference>
<dbReference type="SUPFAM" id="SSF54211">
    <property type="entry name" value="Ribosomal protein S5 domain 2-like"/>
    <property type="match status" value="1"/>
</dbReference>
<evidence type="ECO:0000256" key="2">
    <source>
        <dbReference type="ARBA" id="ARBA00006495"/>
    </source>
</evidence>
<evidence type="ECO:0000256" key="3">
    <source>
        <dbReference type="ARBA" id="ARBA00012958"/>
    </source>
</evidence>
<keyword evidence="5" id="KW-0808">Transferase</keyword>
<comment type="similarity">
    <text evidence="2">Belongs to the GHMP kinase family. Mevalonate kinase subfamily.</text>
</comment>
<feature type="domain" description="GHMP kinase N-terminal" evidence="13">
    <location>
        <begin position="137"/>
        <end position="204"/>
    </location>
</feature>
<keyword evidence="8" id="KW-0067">ATP-binding</keyword>
<keyword evidence="4" id="KW-0444">Lipid biosynthesis</keyword>
<name>A0A1R1PJK5_ZANCU</name>
<dbReference type="EMBL" id="LSSK01000974">
    <property type="protein sequence ID" value="OMH81109.1"/>
    <property type="molecule type" value="Genomic_DNA"/>
</dbReference>
<comment type="caution">
    <text evidence="14">The sequence shown here is derived from an EMBL/GenBank/DDBJ whole genome shotgun (WGS) entry which is preliminary data.</text>
</comment>
<dbReference type="InterPro" id="IPR006204">
    <property type="entry name" value="GHMP_kinase_N_dom"/>
</dbReference>
<evidence type="ECO:0000256" key="9">
    <source>
        <dbReference type="ARBA" id="ARBA00022955"/>
    </source>
</evidence>
<comment type="catalytic activity">
    <reaction evidence="12">
        <text>(R)-5-phosphomevalonate + ATP = (R)-5-diphosphomevalonate + ADP</text>
        <dbReference type="Rhea" id="RHEA:16341"/>
        <dbReference type="ChEBI" id="CHEBI:30616"/>
        <dbReference type="ChEBI" id="CHEBI:57557"/>
        <dbReference type="ChEBI" id="CHEBI:58146"/>
        <dbReference type="ChEBI" id="CHEBI:456216"/>
        <dbReference type="EC" id="2.7.4.2"/>
    </reaction>
    <physiologicalReaction direction="left-to-right" evidence="12">
        <dbReference type="Rhea" id="RHEA:16342"/>
    </physiologicalReaction>
</comment>
<evidence type="ECO:0000256" key="12">
    <source>
        <dbReference type="ARBA" id="ARBA00029326"/>
    </source>
</evidence>
<evidence type="ECO:0000256" key="11">
    <source>
        <dbReference type="ARBA" id="ARBA00023221"/>
    </source>
</evidence>
<keyword evidence="10" id="KW-0443">Lipid metabolism</keyword>
<dbReference type="PIRSF" id="PIRSF017288">
    <property type="entry name" value="PMK_GHMP_euk"/>
    <property type="match status" value="1"/>
</dbReference>
<keyword evidence="15" id="KW-1185">Reference proteome</keyword>
<dbReference type="GO" id="GO:0010142">
    <property type="term" value="P:farnesyl diphosphate biosynthetic process, mevalonate pathway"/>
    <property type="evidence" value="ECO:0007669"/>
    <property type="project" value="TreeGrafter"/>
</dbReference>
<evidence type="ECO:0000256" key="7">
    <source>
        <dbReference type="ARBA" id="ARBA00022777"/>
    </source>
</evidence>
<reference evidence="15" key="1">
    <citation type="submission" date="2017-01" db="EMBL/GenBank/DDBJ databases">
        <authorList>
            <person name="Wang Y."/>
            <person name="White M."/>
            <person name="Kvist S."/>
            <person name="Moncalvo J.-M."/>
        </authorList>
    </citation>
    <scope>NUCLEOTIDE SEQUENCE [LARGE SCALE GENOMIC DNA]</scope>
    <source>
        <strain evidence="15">COL-18-3</strain>
    </source>
</reference>
<evidence type="ECO:0000313" key="14">
    <source>
        <dbReference type="EMBL" id="OMH81109.1"/>
    </source>
</evidence>
<evidence type="ECO:0000259" key="13">
    <source>
        <dbReference type="Pfam" id="PF00288"/>
    </source>
</evidence>
<dbReference type="InterPro" id="IPR016005">
    <property type="entry name" value="Erg8"/>
</dbReference>
<dbReference type="Proteomes" id="UP000188320">
    <property type="component" value="Unassembled WGS sequence"/>
</dbReference>
<dbReference type="PANTHER" id="PTHR31814:SF2">
    <property type="entry name" value="PHOSPHOMEVALONATE KINASE"/>
    <property type="match status" value="1"/>
</dbReference>
<dbReference type="GO" id="GO:0004631">
    <property type="term" value="F:phosphomevalonate kinase activity"/>
    <property type="evidence" value="ECO:0007669"/>
    <property type="project" value="UniProtKB-EC"/>
</dbReference>
<dbReference type="Gene3D" id="3.30.230.10">
    <property type="match status" value="1"/>
</dbReference>
<dbReference type="GO" id="GO:0005524">
    <property type="term" value="F:ATP binding"/>
    <property type="evidence" value="ECO:0007669"/>
    <property type="project" value="UniProtKB-KW"/>
</dbReference>
<evidence type="ECO:0000256" key="6">
    <source>
        <dbReference type="ARBA" id="ARBA00022741"/>
    </source>
</evidence>
<dbReference type="OrthoDB" id="10262935at2759"/>
<proteinExistence type="inferred from homology"/>
<dbReference type="AlphaFoldDB" id="A0A1R1PJK5"/>
<evidence type="ECO:0000256" key="5">
    <source>
        <dbReference type="ARBA" id="ARBA00022679"/>
    </source>
</evidence>
<evidence type="ECO:0000256" key="4">
    <source>
        <dbReference type="ARBA" id="ARBA00022516"/>
    </source>
</evidence>
<keyword evidence="9" id="KW-0752">Steroid biosynthesis</keyword>
<keyword evidence="6" id="KW-0547">Nucleotide-binding</keyword>
<dbReference type="EC" id="2.7.4.2" evidence="3"/>
<evidence type="ECO:0000256" key="10">
    <source>
        <dbReference type="ARBA" id="ARBA00023098"/>
    </source>
</evidence>
<sequence>MKADINSIKGDDNSFKISVNSVQFNEAEWVYTSRVIKPNNSTQNLALDFEFDGEDENKNKFVQATLKNTLRIALIKNQQAIQKLIDENQNLRVNIGTDNDFYTQRSKLEELGLEITTESLKKLPKMGHTNTTLEKVNKTGLGSSAAMVTSLVGAVLAYFGVIGVKNRELSEEDKQLVHNISQLSHCSAQGKIGSGFDVSAAVYGTHIYRRFSPSVIEQAMELSAEQAEKLLEVVDPKNKKFNSVVQKINLPPGTMLRLADIQAGSNTPSMVSKVLKWRKDHEKEAQQLWNSIDEYNQSVVEVWHELNKLCLQDRDGYYSALSKCSLLAARCWNKDICANGSATDDSVEMNTVVALGKLYATSLAIRRLMREMGERCGVPIEPQSQTQLLDRCLDSPGVCMAGVPGG</sequence>
<dbReference type="Pfam" id="PF00288">
    <property type="entry name" value="GHMP_kinases_N"/>
    <property type="match status" value="1"/>
</dbReference>
<dbReference type="InterPro" id="IPR014721">
    <property type="entry name" value="Ribsml_uS5_D2-typ_fold_subgr"/>
</dbReference>
<dbReference type="PANTHER" id="PTHR31814">
    <property type="match status" value="1"/>
</dbReference>